<dbReference type="RefSeq" id="WP_084015387.1">
    <property type="nucleotide sequence ID" value="NZ_FWXS01000001.1"/>
</dbReference>
<feature type="chain" id="PRO_5012958335" description="Outer membrane lipoprotein-sorting protein" evidence="1">
    <location>
        <begin position="26"/>
        <end position="269"/>
    </location>
</feature>
<protein>
    <recommendedName>
        <fullName evidence="4">Outer membrane lipoprotein-sorting protein</fullName>
    </recommendedName>
</protein>
<dbReference type="Pfam" id="PF14125">
    <property type="entry name" value="DUF4292"/>
    <property type="match status" value="1"/>
</dbReference>
<dbReference type="STRING" id="1434700.SAMN06296427_101173"/>
<evidence type="ECO:0000313" key="3">
    <source>
        <dbReference type="Proteomes" id="UP000192393"/>
    </source>
</evidence>
<feature type="signal peptide" evidence="1">
    <location>
        <begin position="1"/>
        <end position="25"/>
    </location>
</feature>
<gene>
    <name evidence="2" type="ORF">SAMN06296427_101173</name>
</gene>
<keyword evidence="1" id="KW-0732">Signal</keyword>
<dbReference type="EMBL" id="FWXS01000001">
    <property type="protein sequence ID" value="SMC33064.1"/>
    <property type="molecule type" value="Genomic_DNA"/>
</dbReference>
<dbReference type="AlphaFoldDB" id="A0A1W1YAC0"/>
<name>A0A1W1YAC0_9FLAO</name>
<reference evidence="2 3" key="1">
    <citation type="submission" date="2017-04" db="EMBL/GenBank/DDBJ databases">
        <authorList>
            <person name="Afonso C.L."/>
            <person name="Miller P.J."/>
            <person name="Scott M.A."/>
            <person name="Spackman E."/>
            <person name="Goraichik I."/>
            <person name="Dimitrov K.M."/>
            <person name="Suarez D.L."/>
            <person name="Swayne D.E."/>
        </authorList>
    </citation>
    <scope>NUCLEOTIDE SEQUENCE [LARGE SCALE GENOMIC DNA]</scope>
    <source>
        <strain evidence="2 3">CGMCC 1.12708</strain>
    </source>
</reference>
<accession>A0A1W1YAC0</accession>
<evidence type="ECO:0000256" key="1">
    <source>
        <dbReference type="SAM" id="SignalP"/>
    </source>
</evidence>
<proteinExistence type="predicted"/>
<dbReference type="PROSITE" id="PS51257">
    <property type="entry name" value="PROKAR_LIPOPROTEIN"/>
    <property type="match status" value="1"/>
</dbReference>
<organism evidence="2 3">
    <name type="scientific">Moheibacter sediminis</name>
    <dbReference type="NCBI Taxonomy" id="1434700"/>
    <lineage>
        <taxon>Bacteria</taxon>
        <taxon>Pseudomonadati</taxon>
        <taxon>Bacteroidota</taxon>
        <taxon>Flavobacteriia</taxon>
        <taxon>Flavobacteriales</taxon>
        <taxon>Weeksellaceae</taxon>
        <taxon>Moheibacter</taxon>
    </lineage>
</organism>
<dbReference type="OrthoDB" id="849114at2"/>
<keyword evidence="3" id="KW-1185">Reference proteome</keyword>
<evidence type="ECO:0000313" key="2">
    <source>
        <dbReference type="EMBL" id="SMC33064.1"/>
    </source>
</evidence>
<sequence length="269" mass="30790">MIKFKFHTKLIVAIAASLLVFSCKTASVVSGGDAENMKTASVINKVLAQKPSFTHLTINSKINADIDDVSTSLNGKIYVNNGKKIWVNVSKFGINGARAIITPDGFKAYEKLEKTFIDGDFSYFNRLLKVDFIDYDKLQNLLLGRIFVDMKSSDFDSEIIENQYVLNYKENNELLQNPKDGKYIQTYKIGSDFYLKEAFLKDPKSQMELYVNYSNWIKVGVQMFPKNVKIIVKDKKTQKVELEYNNFTFEQIDTPFEIPSGYKPNDILK</sequence>
<evidence type="ECO:0008006" key="4">
    <source>
        <dbReference type="Google" id="ProtNLM"/>
    </source>
</evidence>
<dbReference type="Proteomes" id="UP000192393">
    <property type="component" value="Unassembled WGS sequence"/>
</dbReference>
<dbReference type="InterPro" id="IPR025634">
    <property type="entry name" value="DUF4292"/>
</dbReference>